<dbReference type="GO" id="GO:0006040">
    <property type="term" value="P:amino sugar metabolic process"/>
    <property type="evidence" value="ECO:0007669"/>
    <property type="project" value="InterPro"/>
</dbReference>
<keyword evidence="2" id="KW-1185">Reference proteome</keyword>
<dbReference type="KEGG" id="gog:C1280_29040"/>
<dbReference type="EMBL" id="CP025958">
    <property type="protein sequence ID" value="AWM40631.1"/>
    <property type="molecule type" value="Genomic_DNA"/>
</dbReference>
<dbReference type="GO" id="GO:0005524">
    <property type="term" value="F:ATP binding"/>
    <property type="evidence" value="ECO:0007669"/>
    <property type="project" value="InterPro"/>
</dbReference>
<gene>
    <name evidence="1" type="ORF">C1280_29040</name>
</gene>
<accession>A0A2Z3H717</accession>
<dbReference type="Pfam" id="PF03702">
    <property type="entry name" value="AnmK"/>
    <property type="match status" value="1"/>
</dbReference>
<sequence length="399" mass="41160">MVRTLIGLSVGSGLEGVDAAAVRADGLGLGLALRVVAAPRVAFPPGVRDAFRAAHGAPAPLAPEVVRTAAETLVFAARQALTRAAVSPRDAFAIGFLEPTRPAAPVSVRWAEVAERVAEQTGVTVLHGFADRDRAAGGAGRPVTAVADYILFRDPTESRLLVHLGAVSQVLLLPAGGTIPTAFGGEPGPGNQLLDQILFHGTKGREFSDLGGKHAVQGRCLEPLLARWADHPHLTRALPKTVHPEAFGRSFLLAAFESARLLGGGLPDLLCTATHLAARAIGAACRAPHMRPDGPRRVLLTGGGVRNGFLWQLVAKQFAGGVERADAAGVPALTRNAAAAAVLAALTCDGVPGNLPLLTGAAGGRLLGQISPGDGRNWARCSAWLADQTGDYPRANRAA</sequence>
<dbReference type="InterPro" id="IPR005338">
    <property type="entry name" value="Anhydro_N_Ac-Mur_kinase"/>
</dbReference>
<dbReference type="RefSeq" id="WP_050790385.1">
    <property type="nucleotide sequence ID" value="NZ_CP025958.1"/>
</dbReference>
<evidence type="ECO:0000313" key="2">
    <source>
        <dbReference type="Proteomes" id="UP000245802"/>
    </source>
</evidence>
<dbReference type="InterPro" id="IPR043129">
    <property type="entry name" value="ATPase_NBD"/>
</dbReference>
<dbReference type="GO" id="GO:0016773">
    <property type="term" value="F:phosphotransferase activity, alcohol group as acceptor"/>
    <property type="evidence" value="ECO:0007669"/>
    <property type="project" value="InterPro"/>
</dbReference>
<dbReference type="GO" id="GO:0009254">
    <property type="term" value="P:peptidoglycan turnover"/>
    <property type="evidence" value="ECO:0007669"/>
    <property type="project" value="InterPro"/>
</dbReference>
<organism evidence="1 2">
    <name type="scientific">Gemmata obscuriglobus</name>
    <dbReference type="NCBI Taxonomy" id="114"/>
    <lineage>
        <taxon>Bacteria</taxon>
        <taxon>Pseudomonadati</taxon>
        <taxon>Planctomycetota</taxon>
        <taxon>Planctomycetia</taxon>
        <taxon>Gemmatales</taxon>
        <taxon>Gemmataceae</taxon>
        <taxon>Gemmata</taxon>
    </lineage>
</organism>
<protein>
    <recommendedName>
        <fullName evidence="3">Anhydro-N-acetylmuramic acid kinase</fullName>
    </recommendedName>
</protein>
<dbReference type="PANTHER" id="PTHR30605">
    <property type="entry name" value="ANHYDRO-N-ACETYLMURAMIC ACID KINASE"/>
    <property type="match status" value="1"/>
</dbReference>
<dbReference type="OrthoDB" id="9763949at2"/>
<evidence type="ECO:0000313" key="1">
    <source>
        <dbReference type="EMBL" id="AWM40631.1"/>
    </source>
</evidence>
<dbReference type="Proteomes" id="UP000245802">
    <property type="component" value="Chromosome"/>
</dbReference>
<proteinExistence type="predicted"/>
<reference evidence="1 2" key="1">
    <citation type="submission" date="2018-01" db="EMBL/GenBank/DDBJ databases">
        <title>G. obscuriglobus.</title>
        <authorList>
            <person name="Franke J."/>
            <person name="Blomberg W."/>
            <person name="Selmecki A."/>
        </authorList>
    </citation>
    <scope>NUCLEOTIDE SEQUENCE [LARGE SCALE GENOMIC DNA]</scope>
    <source>
        <strain evidence="1 2">DSM 5831</strain>
    </source>
</reference>
<dbReference type="PANTHER" id="PTHR30605:SF0">
    <property type="entry name" value="ANHYDRO-N-ACETYLMURAMIC ACID KINASE"/>
    <property type="match status" value="1"/>
</dbReference>
<dbReference type="Gene3D" id="3.30.420.40">
    <property type="match status" value="2"/>
</dbReference>
<evidence type="ECO:0008006" key="3">
    <source>
        <dbReference type="Google" id="ProtNLM"/>
    </source>
</evidence>
<name>A0A2Z3H717_9BACT</name>
<dbReference type="AlphaFoldDB" id="A0A2Z3H717"/>
<dbReference type="SUPFAM" id="SSF53067">
    <property type="entry name" value="Actin-like ATPase domain"/>
    <property type="match status" value="1"/>
</dbReference>